<keyword evidence="1" id="KW-0472">Membrane</keyword>
<dbReference type="Proteomes" id="UP000050741">
    <property type="component" value="Unassembled WGS sequence"/>
</dbReference>
<feature type="transmembrane region" description="Helical" evidence="1">
    <location>
        <begin position="156"/>
        <end position="175"/>
    </location>
</feature>
<feature type="transmembrane region" description="Helical" evidence="1">
    <location>
        <begin position="129"/>
        <end position="150"/>
    </location>
</feature>
<dbReference type="WBParaSite" id="GPLIN_000833300">
    <property type="protein sequence ID" value="GPLIN_000833300"/>
    <property type="gene ID" value="GPLIN_000833300"/>
</dbReference>
<keyword evidence="2" id="KW-1185">Reference proteome</keyword>
<name>A0A183C638_GLOPA</name>
<dbReference type="AlphaFoldDB" id="A0A183C638"/>
<feature type="transmembrane region" description="Helical" evidence="1">
    <location>
        <begin position="234"/>
        <end position="257"/>
    </location>
</feature>
<feature type="transmembrane region" description="Helical" evidence="1">
    <location>
        <begin position="182"/>
        <end position="202"/>
    </location>
</feature>
<reference evidence="2" key="1">
    <citation type="submission" date="2013-12" db="EMBL/GenBank/DDBJ databases">
        <authorList>
            <person name="Aslett M."/>
        </authorList>
    </citation>
    <scope>NUCLEOTIDE SEQUENCE [LARGE SCALE GENOMIC DNA]</scope>
    <source>
        <strain evidence="2">Lindley</strain>
    </source>
</reference>
<evidence type="ECO:0000256" key="1">
    <source>
        <dbReference type="SAM" id="Phobius"/>
    </source>
</evidence>
<protein>
    <submittedName>
        <fullName evidence="3">MARVEL domain-containing protein</fullName>
    </submittedName>
</protein>
<sequence>MEYFSPTMKMDVFKFENSQIEDGLVSHLSSWDPFESHPFSLDILNENIEEDTKLSKRFSICERIKHAEGTINKSTDELWKMANIPSEGEHLNTKIKQSFKQLSPMDTKNGGPHTFCCGPFRVSMGTATYVSAVICFVLELILAGYFFFSIDILSEFVALFFLACAFSYLVVIYGQKVRNPNLFAPCLSLEGIRLILTLWISIWQLECAISPNQMGCNADIKFWRDRFPTASKRLILIVDLLFWALPTVLIGCFYYIIFRGFNALRKQLYKWPPRPSNPVVDG</sequence>
<reference evidence="2" key="2">
    <citation type="submission" date="2014-05" db="EMBL/GenBank/DDBJ databases">
        <title>The genome and life-stage specific transcriptomes of Globodera pallida elucidate key aspects of plant parasitism by a cyst nematode.</title>
        <authorList>
            <person name="Cotton J.A."/>
            <person name="Lilley C.J."/>
            <person name="Jones L.M."/>
            <person name="Kikuchi T."/>
            <person name="Reid A.J."/>
            <person name="Thorpe P."/>
            <person name="Tsai I.J."/>
            <person name="Beasley H."/>
            <person name="Blok V."/>
            <person name="Cock P.J.A."/>
            <person name="Van den Akker S.E."/>
            <person name="Holroyd N."/>
            <person name="Hunt M."/>
            <person name="Mantelin S."/>
            <person name="Naghra H."/>
            <person name="Pain A."/>
            <person name="Palomares-Rius J.E."/>
            <person name="Zarowiecki M."/>
            <person name="Berriman M."/>
            <person name="Jones J.T."/>
            <person name="Urwin P.E."/>
        </authorList>
    </citation>
    <scope>NUCLEOTIDE SEQUENCE [LARGE SCALE GENOMIC DNA]</scope>
    <source>
        <strain evidence="2">Lindley</strain>
    </source>
</reference>
<evidence type="ECO:0000313" key="2">
    <source>
        <dbReference type="Proteomes" id="UP000050741"/>
    </source>
</evidence>
<keyword evidence="1" id="KW-1133">Transmembrane helix</keyword>
<proteinExistence type="predicted"/>
<reference evidence="3" key="3">
    <citation type="submission" date="2016-06" db="UniProtKB">
        <authorList>
            <consortium name="WormBaseParasite"/>
        </authorList>
    </citation>
    <scope>IDENTIFICATION</scope>
</reference>
<accession>A0A183C638</accession>
<keyword evidence="1" id="KW-0812">Transmembrane</keyword>
<evidence type="ECO:0000313" key="3">
    <source>
        <dbReference type="WBParaSite" id="GPLIN_000833300"/>
    </source>
</evidence>
<organism evidence="2 3">
    <name type="scientific">Globodera pallida</name>
    <name type="common">Potato cyst nematode worm</name>
    <name type="synonym">Heterodera pallida</name>
    <dbReference type="NCBI Taxonomy" id="36090"/>
    <lineage>
        <taxon>Eukaryota</taxon>
        <taxon>Metazoa</taxon>
        <taxon>Ecdysozoa</taxon>
        <taxon>Nematoda</taxon>
        <taxon>Chromadorea</taxon>
        <taxon>Rhabditida</taxon>
        <taxon>Tylenchina</taxon>
        <taxon>Tylenchomorpha</taxon>
        <taxon>Tylenchoidea</taxon>
        <taxon>Heteroderidae</taxon>
        <taxon>Heteroderinae</taxon>
        <taxon>Globodera</taxon>
    </lineage>
</organism>